<dbReference type="InterPro" id="IPR039424">
    <property type="entry name" value="SBP_5"/>
</dbReference>
<evidence type="ECO:0000256" key="1">
    <source>
        <dbReference type="SAM" id="MobiDB-lite"/>
    </source>
</evidence>
<feature type="compositionally biased region" description="Low complexity" evidence="1">
    <location>
        <begin position="31"/>
        <end position="54"/>
    </location>
</feature>
<dbReference type="Gene3D" id="3.10.105.10">
    <property type="entry name" value="Dipeptide-binding Protein, Domain 3"/>
    <property type="match status" value="1"/>
</dbReference>
<comment type="caution">
    <text evidence="4">The sequence shown here is derived from an EMBL/GenBank/DDBJ whole genome shotgun (WGS) entry which is preliminary data.</text>
</comment>
<feature type="signal peptide" evidence="2">
    <location>
        <begin position="1"/>
        <end position="30"/>
    </location>
</feature>
<reference evidence="5" key="1">
    <citation type="journal article" date="2019" name="Int. J. Syst. Evol. Microbiol.">
        <title>The Global Catalogue of Microorganisms (GCM) 10K type strain sequencing project: providing services to taxonomists for standard genome sequencing and annotation.</title>
        <authorList>
            <consortium name="The Broad Institute Genomics Platform"/>
            <consortium name="The Broad Institute Genome Sequencing Center for Infectious Disease"/>
            <person name="Wu L."/>
            <person name="Ma J."/>
        </authorList>
    </citation>
    <scope>NUCLEOTIDE SEQUENCE [LARGE SCALE GENOMIC DNA]</scope>
    <source>
        <strain evidence="5">CGMCC 1.12125</strain>
    </source>
</reference>
<dbReference type="Pfam" id="PF00496">
    <property type="entry name" value="SBP_bac_5"/>
    <property type="match status" value="1"/>
</dbReference>
<dbReference type="PANTHER" id="PTHR30290">
    <property type="entry name" value="PERIPLASMIC BINDING COMPONENT OF ABC TRANSPORTER"/>
    <property type="match status" value="1"/>
</dbReference>
<proteinExistence type="predicted"/>
<name>A0ABV8XWZ4_9MICC</name>
<sequence>MKRSALLPAAALVASAALLLTSCTTGGGSAADGPAPAGSGTGGATAADGPSTDTIRTTIDQPATFDPTQSLSLPDFLLARASFDTLVRKDEDNQLAPGLASAWESEGNTSTFTLREGATCSDGTPITADIVKASLEYLTAPETAAAATPQIFGPLGEPTFTAVDAQTLTIELAQPWPDMLVGLTMSASGVICPAGLEDPEALGAGPVEGAESGAYTLTSSDHGVRYTYTLRDDYDAWPEYADQVPGTPATTVEYNVITDKNATANQLIAEQLDIGFINAQSVPRVEGTESITVDNQPLSDFYVLFNEREGSPFTDPAKRQAVAQTLDRAAFENVTSSGQGQVSTVLVPEGTACADPEASPVIGLDPAAAGSALEGVRIRMVGPQIAGPQGSGNTYIQEQLRAAGATVELSNLDVGGWVSTVFGKPGDWDMTLYADLNFIGTMSNPIHSMIGPSVQEGGGNIGATDAPEAAAAMERYWAATDEHEACAAVTEASDAILRQAHAIPLSVDPRLMASREGFTVVSKGGALDDQHLRITD</sequence>
<protein>
    <submittedName>
        <fullName evidence="4">ABC transporter substrate-binding protein</fullName>
    </submittedName>
</protein>
<dbReference type="InterPro" id="IPR000914">
    <property type="entry name" value="SBP_5_dom"/>
</dbReference>
<dbReference type="Proteomes" id="UP001595965">
    <property type="component" value="Unassembled WGS sequence"/>
</dbReference>
<dbReference type="PROSITE" id="PS51257">
    <property type="entry name" value="PROKAR_LIPOPROTEIN"/>
    <property type="match status" value="1"/>
</dbReference>
<dbReference type="SUPFAM" id="SSF53850">
    <property type="entry name" value="Periplasmic binding protein-like II"/>
    <property type="match status" value="1"/>
</dbReference>
<feature type="chain" id="PRO_5045534785" evidence="2">
    <location>
        <begin position="31"/>
        <end position="536"/>
    </location>
</feature>
<dbReference type="InterPro" id="IPR030678">
    <property type="entry name" value="Peptide/Ni-bd"/>
</dbReference>
<evidence type="ECO:0000313" key="5">
    <source>
        <dbReference type="Proteomes" id="UP001595965"/>
    </source>
</evidence>
<keyword evidence="5" id="KW-1185">Reference proteome</keyword>
<dbReference type="Gene3D" id="3.40.190.10">
    <property type="entry name" value="Periplasmic binding protein-like II"/>
    <property type="match status" value="1"/>
</dbReference>
<dbReference type="RefSeq" id="WP_344229293.1">
    <property type="nucleotide sequence ID" value="NZ_BAAALH010000002.1"/>
</dbReference>
<evidence type="ECO:0000259" key="3">
    <source>
        <dbReference type="Pfam" id="PF00496"/>
    </source>
</evidence>
<dbReference type="EMBL" id="JBHSEN010000001">
    <property type="protein sequence ID" value="MFC4428895.1"/>
    <property type="molecule type" value="Genomic_DNA"/>
</dbReference>
<feature type="region of interest" description="Disordered" evidence="1">
    <location>
        <begin position="27"/>
        <end position="56"/>
    </location>
</feature>
<dbReference type="PANTHER" id="PTHR30290:SF65">
    <property type="entry name" value="MONOACYL PHOSPHATIDYLINOSITOL TETRAMANNOSIDE-BINDING PROTEIN LPQW-RELATED"/>
    <property type="match status" value="1"/>
</dbReference>
<organism evidence="4 5">
    <name type="scientific">Citricoccus alkalitolerans</name>
    <dbReference type="NCBI Taxonomy" id="246603"/>
    <lineage>
        <taxon>Bacteria</taxon>
        <taxon>Bacillati</taxon>
        <taxon>Actinomycetota</taxon>
        <taxon>Actinomycetes</taxon>
        <taxon>Micrococcales</taxon>
        <taxon>Micrococcaceae</taxon>
        <taxon>Citricoccus</taxon>
    </lineage>
</organism>
<accession>A0ABV8XWZ4</accession>
<evidence type="ECO:0000256" key="2">
    <source>
        <dbReference type="SAM" id="SignalP"/>
    </source>
</evidence>
<gene>
    <name evidence="4" type="ORF">ACFO0K_04275</name>
</gene>
<feature type="domain" description="Solute-binding protein family 5" evidence="3">
    <location>
        <begin position="95"/>
        <end position="438"/>
    </location>
</feature>
<dbReference type="PIRSF" id="PIRSF002741">
    <property type="entry name" value="MppA"/>
    <property type="match status" value="1"/>
</dbReference>
<evidence type="ECO:0000313" key="4">
    <source>
        <dbReference type="EMBL" id="MFC4428895.1"/>
    </source>
</evidence>
<dbReference type="CDD" id="cd00995">
    <property type="entry name" value="PBP2_NikA_DppA_OppA_like"/>
    <property type="match status" value="1"/>
</dbReference>
<keyword evidence="2" id="KW-0732">Signal</keyword>
<dbReference type="Gene3D" id="3.90.76.10">
    <property type="entry name" value="Dipeptide-binding Protein, Domain 1"/>
    <property type="match status" value="1"/>
</dbReference>